<evidence type="ECO:0000313" key="2">
    <source>
        <dbReference type="EMBL" id="HIT95297.1"/>
    </source>
</evidence>
<protein>
    <submittedName>
        <fullName evidence="2">MarR family transcriptional regulator</fullName>
    </submittedName>
</protein>
<dbReference type="SUPFAM" id="SSF46785">
    <property type="entry name" value="Winged helix' DNA-binding domain"/>
    <property type="match status" value="1"/>
</dbReference>
<dbReference type="InterPro" id="IPR036388">
    <property type="entry name" value="WH-like_DNA-bd_sf"/>
</dbReference>
<accession>A0A9D1H7G5</accession>
<reference evidence="2" key="2">
    <citation type="journal article" date="2021" name="PeerJ">
        <title>Extensive microbial diversity within the chicken gut microbiome revealed by metagenomics and culture.</title>
        <authorList>
            <person name="Gilroy R."/>
            <person name="Ravi A."/>
            <person name="Getino M."/>
            <person name="Pursley I."/>
            <person name="Horton D.L."/>
            <person name="Alikhan N.F."/>
            <person name="Baker D."/>
            <person name="Gharbi K."/>
            <person name="Hall N."/>
            <person name="Watson M."/>
            <person name="Adriaenssens E.M."/>
            <person name="Foster-Nyarko E."/>
            <person name="Jarju S."/>
            <person name="Secka A."/>
            <person name="Antonio M."/>
            <person name="Oren A."/>
            <person name="Chaudhuri R.R."/>
            <person name="La Ragione R."/>
            <person name="Hildebrand F."/>
            <person name="Pallen M.J."/>
        </authorList>
    </citation>
    <scope>NUCLEOTIDE SEQUENCE</scope>
    <source>
        <strain evidence="2">ChiBcec7-5410</strain>
    </source>
</reference>
<organism evidence="2 3">
    <name type="scientific">Candidatus Faecivivens stercoripullorum</name>
    <dbReference type="NCBI Taxonomy" id="2840805"/>
    <lineage>
        <taxon>Bacteria</taxon>
        <taxon>Bacillati</taxon>
        <taxon>Bacillota</taxon>
        <taxon>Clostridia</taxon>
        <taxon>Eubacteriales</taxon>
        <taxon>Oscillospiraceae</taxon>
        <taxon>Oscillospiraceae incertae sedis</taxon>
        <taxon>Candidatus Faecivivens</taxon>
    </lineage>
</organism>
<dbReference type="EMBL" id="DVLW01000245">
    <property type="protein sequence ID" value="HIT95297.1"/>
    <property type="molecule type" value="Genomic_DNA"/>
</dbReference>
<dbReference type="InterPro" id="IPR036390">
    <property type="entry name" value="WH_DNA-bd_sf"/>
</dbReference>
<dbReference type="PROSITE" id="PS50995">
    <property type="entry name" value="HTH_MARR_2"/>
    <property type="match status" value="1"/>
</dbReference>
<sequence length="168" mass="19040">MPNEDNTRNQQQLLRQIRQIMTAINQIDGTYYLAAKKMGVNENELALLYAIGDGQPHSQKEVSEQWLIPRTTINTIVTKYREKGLLTLHSIEGHRREMHLCLTDAGKAYCNELLKPVYAAETAALSQTLQSCSESFIEGFSTFSQLLEQQFQQSILAPPGKEETTHEN</sequence>
<dbReference type="Pfam" id="PF12802">
    <property type="entry name" value="MarR_2"/>
    <property type="match status" value="1"/>
</dbReference>
<evidence type="ECO:0000259" key="1">
    <source>
        <dbReference type="PROSITE" id="PS50995"/>
    </source>
</evidence>
<name>A0A9D1H7G5_9FIRM</name>
<dbReference type="SMART" id="SM00347">
    <property type="entry name" value="HTH_MARR"/>
    <property type="match status" value="1"/>
</dbReference>
<reference evidence="2" key="1">
    <citation type="submission" date="2020-10" db="EMBL/GenBank/DDBJ databases">
        <authorList>
            <person name="Gilroy R."/>
        </authorList>
    </citation>
    <scope>NUCLEOTIDE SEQUENCE</scope>
    <source>
        <strain evidence="2">ChiBcec7-5410</strain>
    </source>
</reference>
<proteinExistence type="predicted"/>
<dbReference type="Proteomes" id="UP000824160">
    <property type="component" value="Unassembled WGS sequence"/>
</dbReference>
<comment type="caution">
    <text evidence="2">The sequence shown here is derived from an EMBL/GenBank/DDBJ whole genome shotgun (WGS) entry which is preliminary data.</text>
</comment>
<evidence type="ECO:0000313" key="3">
    <source>
        <dbReference type="Proteomes" id="UP000824160"/>
    </source>
</evidence>
<dbReference type="InterPro" id="IPR000835">
    <property type="entry name" value="HTH_MarR-typ"/>
</dbReference>
<dbReference type="Gene3D" id="1.10.10.10">
    <property type="entry name" value="Winged helix-like DNA-binding domain superfamily/Winged helix DNA-binding domain"/>
    <property type="match status" value="1"/>
</dbReference>
<dbReference type="AlphaFoldDB" id="A0A9D1H7G5"/>
<feature type="domain" description="HTH marR-type" evidence="1">
    <location>
        <begin position="10"/>
        <end position="152"/>
    </location>
</feature>
<gene>
    <name evidence="2" type="ORF">IAC43_08940</name>
</gene>
<dbReference type="GO" id="GO:0003700">
    <property type="term" value="F:DNA-binding transcription factor activity"/>
    <property type="evidence" value="ECO:0007669"/>
    <property type="project" value="InterPro"/>
</dbReference>